<proteinExistence type="predicted"/>
<protein>
    <submittedName>
        <fullName evidence="1">Uncharacterized protein</fullName>
    </submittedName>
</protein>
<dbReference type="Proteomes" id="UP001362999">
    <property type="component" value="Unassembled WGS sequence"/>
</dbReference>
<sequence length="161" mass="18835">MISHMAAGEGEERDPDEIERMEKKSYDLREHEQTIWSVVRSYFSLLDRDRPRFNLDKPWQRVVIHRVPVTTDPSYRSIAEVLRWSNEAIGSLGDVMGIRDLCSLEGLKRRREGLQQGFAQETSLMVMLLNADHARRFLREGVFLYGSHCRVSVYEPRKGLR</sequence>
<evidence type="ECO:0000313" key="2">
    <source>
        <dbReference type="Proteomes" id="UP001362999"/>
    </source>
</evidence>
<comment type="caution">
    <text evidence="1">The sequence shown here is derived from an EMBL/GenBank/DDBJ whole genome shotgun (WGS) entry which is preliminary data.</text>
</comment>
<organism evidence="1 2">
    <name type="scientific">Favolaschia claudopus</name>
    <dbReference type="NCBI Taxonomy" id="2862362"/>
    <lineage>
        <taxon>Eukaryota</taxon>
        <taxon>Fungi</taxon>
        <taxon>Dikarya</taxon>
        <taxon>Basidiomycota</taxon>
        <taxon>Agaricomycotina</taxon>
        <taxon>Agaricomycetes</taxon>
        <taxon>Agaricomycetidae</taxon>
        <taxon>Agaricales</taxon>
        <taxon>Marasmiineae</taxon>
        <taxon>Mycenaceae</taxon>
        <taxon>Favolaschia</taxon>
    </lineage>
</organism>
<dbReference type="AlphaFoldDB" id="A0AAV9ZUH6"/>
<accession>A0AAV9ZUH6</accession>
<name>A0AAV9ZUH6_9AGAR</name>
<keyword evidence="2" id="KW-1185">Reference proteome</keyword>
<reference evidence="1 2" key="1">
    <citation type="journal article" date="2024" name="J Genomics">
        <title>Draft genome sequencing and assembly of Favolaschia claudopus CIRM-BRFM 2984 isolated from oak limbs.</title>
        <authorList>
            <person name="Navarro D."/>
            <person name="Drula E."/>
            <person name="Chaduli D."/>
            <person name="Cazenave R."/>
            <person name="Ahrendt S."/>
            <person name="Wang J."/>
            <person name="Lipzen A."/>
            <person name="Daum C."/>
            <person name="Barry K."/>
            <person name="Grigoriev I.V."/>
            <person name="Favel A."/>
            <person name="Rosso M.N."/>
            <person name="Martin F."/>
        </authorList>
    </citation>
    <scope>NUCLEOTIDE SEQUENCE [LARGE SCALE GENOMIC DNA]</scope>
    <source>
        <strain evidence="1 2">CIRM-BRFM 2984</strain>
    </source>
</reference>
<gene>
    <name evidence="1" type="ORF">R3P38DRAFT_3331600</name>
</gene>
<evidence type="ECO:0000313" key="1">
    <source>
        <dbReference type="EMBL" id="KAK6992045.1"/>
    </source>
</evidence>
<dbReference type="EMBL" id="JAWWNJ010000114">
    <property type="protein sequence ID" value="KAK6992045.1"/>
    <property type="molecule type" value="Genomic_DNA"/>
</dbReference>